<keyword evidence="1" id="KW-0472">Membrane</keyword>
<sequence length="111" mass="12697">MVSSRFLPPVQLSISTAFNLHPAIKVRRGNKDCLDSFFFLLFVIHLILSCFFSYPVIGEYIYYIELCSILDLLLATYQKIVYSKVQPSHYSGKQCHVLPVLILQGCYASEL</sequence>
<accession>A0A8T0Q1M0</accession>
<keyword evidence="1" id="KW-0812">Transmembrane</keyword>
<reference evidence="2 3" key="1">
    <citation type="submission" date="2020-05" db="EMBL/GenBank/DDBJ databases">
        <title>WGS assembly of Panicum virgatum.</title>
        <authorList>
            <person name="Lovell J.T."/>
            <person name="Jenkins J."/>
            <person name="Shu S."/>
            <person name="Juenger T.E."/>
            <person name="Schmutz J."/>
        </authorList>
    </citation>
    <scope>NUCLEOTIDE SEQUENCE [LARGE SCALE GENOMIC DNA]</scope>
    <source>
        <strain evidence="3">cv. AP13</strain>
    </source>
</reference>
<evidence type="ECO:0000313" key="3">
    <source>
        <dbReference type="Proteomes" id="UP000823388"/>
    </source>
</evidence>
<comment type="caution">
    <text evidence="2">The sequence shown here is derived from an EMBL/GenBank/DDBJ whole genome shotgun (WGS) entry which is preliminary data.</text>
</comment>
<keyword evidence="1" id="KW-1133">Transmembrane helix</keyword>
<evidence type="ECO:0000256" key="1">
    <source>
        <dbReference type="SAM" id="Phobius"/>
    </source>
</evidence>
<dbReference type="AlphaFoldDB" id="A0A8T0Q1M0"/>
<dbReference type="EMBL" id="CM029050">
    <property type="protein sequence ID" value="KAG2567185.1"/>
    <property type="molecule type" value="Genomic_DNA"/>
</dbReference>
<keyword evidence="3" id="KW-1185">Reference proteome</keyword>
<gene>
    <name evidence="2" type="ORF">PVAP13_7NG255017</name>
</gene>
<proteinExistence type="predicted"/>
<dbReference type="Proteomes" id="UP000823388">
    <property type="component" value="Chromosome 7N"/>
</dbReference>
<name>A0A8T0Q1M0_PANVG</name>
<protein>
    <submittedName>
        <fullName evidence="2">Uncharacterized protein</fullName>
    </submittedName>
</protein>
<organism evidence="2 3">
    <name type="scientific">Panicum virgatum</name>
    <name type="common">Blackwell switchgrass</name>
    <dbReference type="NCBI Taxonomy" id="38727"/>
    <lineage>
        <taxon>Eukaryota</taxon>
        <taxon>Viridiplantae</taxon>
        <taxon>Streptophyta</taxon>
        <taxon>Embryophyta</taxon>
        <taxon>Tracheophyta</taxon>
        <taxon>Spermatophyta</taxon>
        <taxon>Magnoliopsida</taxon>
        <taxon>Liliopsida</taxon>
        <taxon>Poales</taxon>
        <taxon>Poaceae</taxon>
        <taxon>PACMAD clade</taxon>
        <taxon>Panicoideae</taxon>
        <taxon>Panicodae</taxon>
        <taxon>Paniceae</taxon>
        <taxon>Panicinae</taxon>
        <taxon>Panicum</taxon>
        <taxon>Panicum sect. Hiantes</taxon>
    </lineage>
</organism>
<feature type="transmembrane region" description="Helical" evidence="1">
    <location>
        <begin position="36"/>
        <end position="54"/>
    </location>
</feature>
<evidence type="ECO:0000313" key="2">
    <source>
        <dbReference type="EMBL" id="KAG2567185.1"/>
    </source>
</evidence>